<dbReference type="GO" id="GO:0050480">
    <property type="term" value="F:imidazolonepropionase activity"/>
    <property type="evidence" value="ECO:0007669"/>
    <property type="project" value="UniProtKB-UniRule"/>
</dbReference>
<dbReference type="GO" id="GO:0019556">
    <property type="term" value="P:L-histidine catabolic process to glutamate and formamide"/>
    <property type="evidence" value="ECO:0007669"/>
    <property type="project" value="UniProtKB-UniRule"/>
</dbReference>
<feature type="binding site" evidence="7">
    <location>
        <position position="113"/>
    </location>
    <ligand>
        <name>Zn(2+)</name>
        <dbReference type="ChEBI" id="CHEBI:29105"/>
    </ligand>
</feature>
<feature type="binding site" evidence="7">
    <location>
        <position position="345"/>
    </location>
    <ligand>
        <name>Fe(3+)</name>
        <dbReference type="ChEBI" id="CHEBI:29034"/>
    </ligand>
</feature>
<evidence type="ECO:0000256" key="7">
    <source>
        <dbReference type="HAMAP-Rule" id="MF_00372"/>
    </source>
</evidence>
<feature type="binding site" evidence="7">
    <location>
        <position position="271"/>
    </location>
    <ligand>
        <name>Zn(2+)</name>
        <dbReference type="ChEBI" id="CHEBI:29105"/>
    </ligand>
</feature>
<dbReference type="Gene3D" id="2.30.40.10">
    <property type="entry name" value="Urease, subunit C, domain 1"/>
    <property type="match status" value="1"/>
</dbReference>
<dbReference type="EMBL" id="JABEND010000007">
    <property type="protein sequence ID" value="NNG36629.1"/>
    <property type="molecule type" value="Genomic_DNA"/>
</dbReference>
<dbReference type="SUPFAM" id="SSF51338">
    <property type="entry name" value="Composite domain of metallo-dependent hydrolases"/>
    <property type="match status" value="1"/>
</dbReference>
<accession>A0A849A7V2</accession>
<dbReference type="InterPro" id="IPR006680">
    <property type="entry name" value="Amidohydro-rel"/>
</dbReference>
<dbReference type="InterPro" id="IPR005920">
    <property type="entry name" value="HutI"/>
</dbReference>
<keyword evidence="2 7" id="KW-0479">Metal-binding</keyword>
<feature type="binding site" evidence="7">
    <location>
        <position position="208"/>
    </location>
    <ligand>
        <name>4-imidazolone-5-propanoate</name>
        <dbReference type="ChEBI" id="CHEBI:77893"/>
    </ligand>
</feature>
<comment type="caution">
    <text evidence="10">The sequence shown here is derived from an EMBL/GenBank/DDBJ whole genome shotgun (WGS) entry which is preliminary data.</text>
</comment>
<evidence type="ECO:0000256" key="8">
    <source>
        <dbReference type="SAM" id="MobiDB-lite"/>
    </source>
</evidence>
<dbReference type="PANTHER" id="PTHR42752">
    <property type="entry name" value="IMIDAZOLONEPROPIONASE"/>
    <property type="match status" value="1"/>
</dbReference>
<feature type="binding site" evidence="7">
    <location>
        <position position="345"/>
    </location>
    <ligand>
        <name>Zn(2+)</name>
        <dbReference type="ChEBI" id="CHEBI:29105"/>
    </ligand>
</feature>
<feature type="binding site" evidence="7">
    <location>
        <position position="349"/>
    </location>
    <ligand>
        <name>N-formimidoyl-L-glutamate</name>
        <dbReference type="ChEBI" id="CHEBI:58928"/>
    </ligand>
</feature>
<dbReference type="InterPro" id="IPR032466">
    <property type="entry name" value="Metal_Hydrolase"/>
</dbReference>
<sequence length="433" mass="45237">MMITINRRRRGAMPKGESMTTGDQRGRADAASNPVGDGTEWEPTGSLLLTGISALVTVDEQVGSDELGTISDGAVVIDEGQIVWVGPAAGAPDTDDAIDLGGRTVLPGWVDSHTHLVFAGDRSAEFAARMAGQDYRASGILATVEANRETSTDALTDGVRRHLAEFARGGTTTVETKSGYGLTKVDELRSVQAAERAGIDALTFLGAHVVPPEYADNPDDYVDLVCGPMLEAVAPLVQFVDVFCEEGAFDDAQARRVLSAAERLGLDRKVHGNQLRPGPGVQLAVSMGATSVDHCTYLTEADIDALSASTTVATLLPATDLCTRRGPAPARELIDAGATVALASNCNPGSGYTSSMALVVALAVIQCRMTVAEAIRAATLGGAQALNRSDIGRIAVGMRADLQVLDAPGPDYLAYRPGVPLTAAVWRRGVRVV</sequence>
<dbReference type="GO" id="GO:0005737">
    <property type="term" value="C:cytoplasm"/>
    <property type="evidence" value="ECO:0007669"/>
    <property type="project" value="UniProtKB-SubCell"/>
</dbReference>
<feature type="region of interest" description="Disordered" evidence="8">
    <location>
        <begin position="1"/>
        <end position="43"/>
    </location>
</feature>
<feature type="domain" description="Amidohydrolase-related" evidence="9">
    <location>
        <begin position="104"/>
        <end position="407"/>
    </location>
</feature>
<feature type="binding site" evidence="7">
    <location>
        <position position="347"/>
    </location>
    <ligand>
        <name>N-formimidoyl-L-glutamate</name>
        <dbReference type="ChEBI" id="CHEBI:58928"/>
    </ligand>
</feature>
<comment type="cofactor">
    <cofactor evidence="7">
        <name>Zn(2+)</name>
        <dbReference type="ChEBI" id="CHEBI:29105"/>
    </cofactor>
    <cofactor evidence="7">
        <name>Fe(3+)</name>
        <dbReference type="ChEBI" id="CHEBI:29034"/>
    </cofactor>
    <text evidence="7">Binds 1 zinc or iron ion per subunit.</text>
</comment>
<dbReference type="Gene3D" id="3.20.20.140">
    <property type="entry name" value="Metal-dependent hydrolases"/>
    <property type="match status" value="1"/>
</dbReference>
<comment type="similarity">
    <text evidence="7">Belongs to the metallo-dependent hydrolases superfamily. HutI family.</text>
</comment>
<feature type="binding site" evidence="7">
    <location>
        <position position="115"/>
    </location>
    <ligand>
        <name>Fe(3+)</name>
        <dbReference type="ChEBI" id="CHEBI:29034"/>
    </ligand>
</feature>
<feature type="compositionally biased region" description="Basic residues" evidence="8">
    <location>
        <begin position="1"/>
        <end position="12"/>
    </location>
</feature>
<feature type="binding site" evidence="7">
    <location>
        <position position="113"/>
    </location>
    <ligand>
        <name>Fe(3+)</name>
        <dbReference type="ChEBI" id="CHEBI:29034"/>
    </ligand>
</feature>
<feature type="binding site" evidence="7">
    <location>
        <position position="180"/>
    </location>
    <ligand>
        <name>4-imidazolone-5-propanoate</name>
        <dbReference type="ChEBI" id="CHEBI:77893"/>
    </ligand>
</feature>
<dbReference type="GO" id="GO:0019557">
    <property type="term" value="P:L-histidine catabolic process to glutamate and formate"/>
    <property type="evidence" value="ECO:0007669"/>
    <property type="project" value="UniProtKB-UniPathway"/>
</dbReference>
<dbReference type="HAMAP" id="MF_00372">
    <property type="entry name" value="HutI"/>
    <property type="match status" value="1"/>
</dbReference>
<dbReference type="SUPFAM" id="SSF51556">
    <property type="entry name" value="Metallo-dependent hydrolases"/>
    <property type="match status" value="1"/>
</dbReference>
<proteinExistence type="inferred from homology"/>
<dbReference type="NCBIfam" id="TIGR01224">
    <property type="entry name" value="hutI"/>
    <property type="match status" value="1"/>
</dbReference>
<dbReference type="EC" id="3.5.2.7" evidence="1 7"/>
<dbReference type="GO" id="GO:0008270">
    <property type="term" value="F:zinc ion binding"/>
    <property type="evidence" value="ECO:0007669"/>
    <property type="project" value="UniProtKB-UniRule"/>
</dbReference>
<feature type="binding site" evidence="7">
    <location>
        <position position="350"/>
    </location>
    <ligand>
        <name>4-imidazolone-5-propanoate</name>
        <dbReference type="ChEBI" id="CHEBI:77893"/>
    </ligand>
</feature>
<evidence type="ECO:0000256" key="2">
    <source>
        <dbReference type="ARBA" id="ARBA00022723"/>
    </source>
</evidence>
<keyword evidence="6 7" id="KW-0408">Iron</keyword>
<evidence type="ECO:0000256" key="1">
    <source>
        <dbReference type="ARBA" id="ARBA00012864"/>
    </source>
</evidence>
<keyword evidence="3 7" id="KW-0378">Hydrolase</keyword>
<name>A0A849A7V2_9ACTN</name>
<comment type="pathway">
    <text evidence="7">Amino-acid degradation; L-histidine degradation into L-glutamate; N-formimidoyl-L-glutamate from L-histidine: step 3/3.</text>
</comment>
<evidence type="ECO:0000256" key="5">
    <source>
        <dbReference type="ARBA" id="ARBA00022833"/>
    </source>
</evidence>
<evidence type="ECO:0000313" key="11">
    <source>
        <dbReference type="Proteomes" id="UP000562984"/>
    </source>
</evidence>
<evidence type="ECO:0000256" key="4">
    <source>
        <dbReference type="ARBA" id="ARBA00022808"/>
    </source>
</evidence>
<feature type="binding site" evidence="7">
    <location>
        <position position="115"/>
    </location>
    <ligand>
        <name>Zn(2+)</name>
        <dbReference type="ChEBI" id="CHEBI:29105"/>
    </ligand>
</feature>
<comment type="subcellular location">
    <subcellularLocation>
        <location evidence="7">Cytoplasm</location>
    </subcellularLocation>
</comment>
<feature type="binding site" evidence="7">
    <location>
        <position position="122"/>
    </location>
    <ligand>
        <name>4-imidazolone-5-propanoate</name>
        <dbReference type="ChEBI" id="CHEBI:77893"/>
    </ligand>
</feature>
<protein>
    <recommendedName>
        <fullName evidence="1 7">Imidazolonepropionase</fullName>
        <ecNumber evidence="1 7">3.5.2.7</ecNumber>
    </recommendedName>
    <alternativeName>
        <fullName evidence="7">Imidazolone-5-propionate hydrolase</fullName>
    </alternativeName>
</protein>
<dbReference type="InterPro" id="IPR011059">
    <property type="entry name" value="Metal-dep_hydrolase_composite"/>
</dbReference>
<evidence type="ECO:0000259" key="9">
    <source>
        <dbReference type="Pfam" id="PF01979"/>
    </source>
</evidence>
<evidence type="ECO:0000256" key="3">
    <source>
        <dbReference type="ARBA" id="ARBA00022801"/>
    </source>
</evidence>
<evidence type="ECO:0000256" key="6">
    <source>
        <dbReference type="ARBA" id="ARBA00023004"/>
    </source>
</evidence>
<dbReference type="GO" id="GO:0005506">
    <property type="term" value="F:iron ion binding"/>
    <property type="evidence" value="ECO:0007669"/>
    <property type="project" value="UniProtKB-UniRule"/>
</dbReference>
<reference evidence="10 11" key="1">
    <citation type="submission" date="2020-05" db="EMBL/GenBank/DDBJ databases">
        <title>Nakamurella sp. DB0629 isolated from air conditioner.</title>
        <authorList>
            <person name="Kim D.H."/>
            <person name="Kim D.-U."/>
        </authorList>
    </citation>
    <scope>NUCLEOTIDE SEQUENCE [LARGE SCALE GENOMIC DNA]</scope>
    <source>
        <strain evidence="10 11">DB0629</strain>
    </source>
</reference>
<evidence type="ECO:0000313" key="10">
    <source>
        <dbReference type="EMBL" id="NNG36629.1"/>
    </source>
</evidence>
<dbReference type="Pfam" id="PF01979">
    <property type="entry name" value="Amidohydro_1"/>
    <property type="match status" value="1"/>
</dbReference>
<dbReference type="PANTHER" id="PTHR42752:SF1">
    <property type="entry name" value="IMIDAZOLONEPROPIONASE-RELATED"/>
    <property type="match status" value="1"/>
</dbReference>
<organism evidence="10 11">
    <name type="scientific">Nakamurella aerolata</name>
    <dbReference type="NCBI Taxonomy" id="1656892"/>
    <lineage>
        <taxon>Bacteria</taxon>
        <taxon>Bacillati</taxon>
        <taxon>Actinomycetota</taxon>
        <taxon>Actinomycetes</taxon>
        <taxon>Nakamurellales</taxon>
        <taxon>Nakamurellaceae</taxon>
        <taxon>Nakamurella</taxon>
    </lineage>
</organism>
<keyword evidence="11" id="KW-1185">Reference proteome</keyword>
<comment type="function">
    <text evidence="7">Catalyzes the hydrolytic cleavage of the carbon-nitrogen bond in imidazolone-5-propanoate to yield N-formimidoyl-L-glutamate. It is the third step in the universal histidine degradation pathway.</text>
</comment>
<dbReference type="Proteomes" id="UP000562984">
    <property type="component" value="Unassembled WGS sequence"/>
</dbReference>
<keyword evidence="5 7" id="KW-0862">Zinc</keyword>
<keyword evidence="7" id="KW-0963">Cytoplasm</keyword>
<keyword evidence="4 7" id="KW-0369">Histidine metabolism</keyword>
<comment type="catalytic activity">
    <reaction evidence="7">
        <text>4-imidazolone-5-propanoate + H2O = N-formimidoyl-L-glutamate</text>
        <dbReference type="Rhea" id="RHEA:23660"/>
        <dbReference type="ChEBI" id="CHEBI:15377"/>
        <dbReference type="ChEBI" id="CHEBI:58928"/>
        <dbReference type="ChEBI" id="CHEBI:77893"/>
        <dbReference type="EC" id="3.5.2.7"/>
    </reaction>
</comment>
<feature type="binding site" evidence="7">
    <location>
        <position position="274"/>
    </location>
    <ligand>
        <name>4-imidazolone-5-propanoate</name>
        <dbReference type="ChEBI" id="CHEBI:77893"/>
    </ligand>
</feature>
<gene>
    <name evidence="7" type="primary">hutI</name>
    <name evidence="10" type="ORF">HKD39_13105</name>
</gene>
<dbReference type="AlphaFoldDB" id="A0A849A7V2"/>
<dbReference type="RefSeq" id="WP_246232633.1">
    <property type="nucleotide sequence ID" value="NZ_JABEND010000007.1"/>
</dbReference>
<feature type="binding site" evidence="7">
    <location>
        <position position="271"/>
    </location>
    <ligand>
        <name>Fe(3+)</name>
        <dbReference type="ChEBI" id="CHEBI:29034"/>
    </ligand>
</feature>
<dbReference type="UniPathway" id="UPA00379">
    <property type="reaction ID" value="UER00551"/>
</dbReference>
<feature type="binding site" evidence="7">
    <location>
        <position position="180"/>
    </location>
    <ligand>
        <name>N-formimidoyl-L-glutamate</name>
        <dbReference type="ChEBI" id="CHEBI:58928"/>
    </ligand>
</feature>